<reference evidence="1" key="1">
    <citation type="submission" date="2021-06" db="EMBL/GenBank/DDBJ databases">
        <authorList>
            <person name="Kallberg Y."/>
            <person name="Tangrot J."/>
            <person name="Rosling A."/>
        </authorList>
    </citation>
    <scope>NUCLEOTIDE SEQUENCE</scope>
    <source>
        <strain evidence="1">UK204</strain>
    </source>
</reference>
<protein>
    <submittedName>
        <fullName evidence="1">10340_t:CDS:1</fullName>
    </submittedName>
</protein>
<evidence type="ECO:0000313" key="2">
    <source>
        <dbReference type="Proteomes" id="UP000789570"/>
    </source>
</evidence>
<keyword evidence="2" id="KW-1185">Reference proteome</keyword>
<evidence type="ECO:0000313" key="1">
    <source>
        <dbReference type="EMBL" id="CAG8668282.1"/>
    </source>
</evidence>
<proteinExistence type="predicted"/>
<dbReference type="Proteomes" id="UP000789570">
    <property type="component" value="Unassembled WGS sequence"/>
</dbReference>
<dbReference type="AlphaFoldDB" id="A0A9N9ECA2"/>
<comment type="caution">
    <text evidence="1">The sequence shown here is derived from an EMBL/GenBank/DDBJ whole genome shotgun (WGS) entry which is preliminary data.</text>
</comment>
<organism evidence="1 2">
    <name type="scientific">Funneliformis caledonium</name>
    <dbReference type="NCBI Taxonomy" id="1117310"/>
    <lineage>
        <taxon>Eukaryota</taxon>
        <taxon>Fungi</taxon>
        <taxon>Fungi incertae sedis</taxon>
        <taxon>Mucoromycota</taxon>
        <taxon>Glomeromycotina</taxon>
        <taxon>Glomeromycetes</taxon>
        <taxon>Glomerales</taxon>
        <taxon>Glomeraceae</taxon>
        <taxon>Funneliformis</taxon>
    </lineage>
</organism>
<sequence>MEDSQHKVPIGVAQSSKLPLSIKFSEDALDKKSVGPQKHYAIV</sequence>
<dbReference type="EMBL" id="CAJVPQ010005333">
    <property type="protein sequence ID" value="CAG8668282.1"/>
    <property type="molecule type" value="Genomic_DNA"/>
</dbReference>
<accession>A0A9N9ECA2</accession>
<name>A0A9N9ECA2_9GLOM</name>
<gene>
    <name evidence="1" type="ORF">FCALED_LOCUS11891</name>
</gene>